<evidence type="ECO:0000313" key="1">
    <source>
        <dbReference type="EMBL" id="OGG87717.1"/>
    </source>
</evidence>
<evidence type="ECO:0000313" key="2">
    <source>
        <dbReference type="Proteomes" id="UP000179230"/>
    </source>
</evidence>
<name>A0A1F6FPC5_9BACT</name>
<dbReference type="Proteomes" id="UP000179230">
    <property type="component" value="Unassembled WGS sequence"/>
</dbReference>
<organism evidence="1 2">
    <name type="scientific">Candidatus Kaiserbacteria bacterium RIFOXYD1_FULL_42_15</name>
    <dbReference type="NCBI Taxonomy" id="1798532"/>
    <lineage>
        <taxon>Bacteria</taxon>
        <taxon>Candidatus Kaiseribacteriota</taxon>
    </lineage>
</organism>
<dbReference type="AlphaFoldDB" id="A0A1F6FPC5"/>
<accession>A0A1F6FPC5</accession>
<comment type="caution">
    <text evidence="1">The sequence shown here is derived from an EMBL/GenBank/DDBJ whole genome shotgun (WGS) entry which is preliminary data.</text>
</comment>
<dbReference type="EMBL" id="MFMT01000042">
    <property type="protein sequence ID" value="OGG87717.1"/>
    <property type="molecule type" value="Genomic_DNA"/>
</dbReference>
<reference evidence="1 2" key="1">
    <citation type="journal article" date="2016" name="Nat. Commun.">
        <title>Thousands of microbial genomes shed light on interconnected biogeochemical processes in an aquifer system.</title>
        <authorList>
            <person name="Anantharaman K."/>
            <person name="Brown C.T."/>
            <person name="Hug L.A."/>
            <person name="Sharon I."/>
            <person name="Castelle C.J."/>
            <person name="Probst A.J."/>
            <person name="Thomas B.C."/>
            <person name="Singh A."/>
            <person name="Wilkins M.J."/>
            <person name="Karaoz U."/>
            <person name="Brodie E.L."/>
            <person name="Williams K.H."/>
            <person name="Hubbard S.S."/>
            <person name="Banfield J.F."/>
        </authorList>
    </citation>
    <scope>NUCLEOTIDE SEQUENCE [LARGE SCALE GENOMIC DNA]</scope>
</reference>
<sequence>MVTNIEKFYRTSDISVCSKLWHVLTEMSDARGVTSSFNFRMVYSAIFNFQPFFIYDNLSNPNIIVPLCSNGFEYDWFGTHELDFPPLLINQVSSDDFLSLLQDLNINQTLPNVGQDLLLDLQKQSLVETFSKVGTRVLVSLPSNIVGHSHWSQRNIVRSTNAVNNLMGEWKVYTDPTIDQIHSVLNDSVSMFTERNRISKFSLDSKRKKYVDLFMSDIHGVISVVGTYVIKGEVAIQFLSHIYKKSATVSVIALNTKHEASKCILQHGFKNSIATLPNLLHDYFGITEVDYQGGNHSWKQEVSSHCQSPQFNVKLRNDNL</sequence>
<protein>
    <submittedName>
        <fullName evidence="1">Uncharacterized protein</fullName>
    </submittedName>
</protein>
<proteinExistence type="predicted"/>
<gene>
    <name evidence="1" type="ORF">A2592_03260</name>
</gene>